<proteinExistence type="predicted"/>
<dbReference type="AlphaFoldDB" id="A0A0A9HBY0"/>
<reference evidence="1" key="2">
    <citation type="journal article" date="2015" name="Data Brief">
        <title>Shoot transcriptome of the giant reed, Arundo donax.</title>
        <authorList>
            <person name="Barrero R.A."/>
            <person name="Guerrero F.D."/>
            <person name="Moolhuijzen P."/>
            <person name="Goolsby J.A."/>
            <person name="Tidwell J."/>
            <person name="Bellgard S.E."/>
            <person name="Bellgard M.I."/>
        </authorList>
    </citation>
    <scope>NUCLEOTIDE SEQUENCE</scope>
    <source>
        <tissue evidence="1">Shoot tissue taken approximately 20 cm above the soil surface</tissue>
    </source>
</reference>
<sequence length="39" mass="4437">MMDSSWFSFQSRSFFSFLSVLLQSFFRSGCPGSGAMLFL</sequence>
<dbReference type="EMBL" id="GBRH01163241">
    <property type="protein sequence ID" value="JAE34655.1"/>
    <property type="molecule type" value="Transcribed_RNA"/>
</dbReference>
<accession>A0A0A9HBY0</accession>
<name>A0A0A9HBY0_ARUDO</name>
<evidence type="ECO:0000313" key="1">
    <source>
        <dbReference type="EMBL" id="JAE34655.1"/>
    </source>
</evidence>
<organism evidence="1">
    <name type="scientific">Arundo donax</name>
    <name type="common">Giant reed</name>
    <name type="synonym">Donax arundinaceus</name>
    <dbReference type="NCBI Taxonomy" id="35708"/>
    <lineage>
        <taxon>Eukaryota</taxon>
        <taxon>Viridiplantae</taxon>
        <taxon>Streptophyta</taxon>
        <taxon>Embryophyta</taxon>
        <taxon>Tracheophyta</taxon>
        <taxon>Spermatophyta</taxon>
        <taxon>Magnoliopsida</taxon>
        <taxon>Liliopsida</taxon>
        <taxon>Poales</taxon>
        <taxon>Poaceae</taxon>
        <taxon>PACMAD clade</taxon>
        <taxon>Arundinoideae</taxon>
        <taxon>Arundineae</taxon>
        <taxon>Arundo</taxon>
    </lineage>
</organism>
<reference evidence="1" key="1">
    <citation type="submission" date="2014-09" db="EMBL/GenBank/DDBJ databases">
        <authorList>
            <person name="Magalhaes I.L.F."/>
            <person name="Oliveira U."/>
            <person name="Santos F.R."/>
            <person name="Vidigal T.H.D.A."/>
            <person name="Brescovit A.D."/>
            <person name="Santos A.J."/>
        </authorList>
    </citation>
    <scope>NUCLEOTIDE SEQUENCE</scope>
    <source>
        <tissue evidence="1">Shoot tissue taken approximately 20 cm above the soil surface</tissue>
    </source>
</reference>
<protein>
    <submittedName>
        <fullName evidence="1">Uncharacterized protein</fullName>
    </submittedName>
</protein>